<organism evidence="8 9">
    <name type="scientific">Pelosinus propionicus DSM 13327</name>
    <dbReference type="NCBI Taxonomy" id="1123291"/>
    <lineage>
        <taxon>Bacteria</taxon>
        <taxon>Bacillati</taxon>
        <taxon>Bacillota</taxon>
        <taxon>Negativicutes</taxon>
        <taxon>Selenomonadales</taxon>
        <taxon>Sporomusaceae</taxon>
        <taxon>Pelosinus</taxon>
    </lineage>
</organism>
<dbReference type="PANTHER" id="PTHR36838">
    <property type="entry name" value="AUXIN EFFLUX CARRIER FAMILY PROTEIN"/>
    <property type="match status" value="1"/>
</dbReference>
<feature type="transmembrane region" description="Helical" evidence="7">
    <location>
        <begin position="167"/>
        <end position="187"/>
    </location>
</feature>
<dbReference type="GO" id="GO:0055085">
    <property type="term" value="P:transmembrane transport"/>
    <property type="evidence" value="ECO:0007669"/>
    <property type="project" value="InterPro"/>
</dbReference>
<protein>
    <recommendedName>
        <fullName evidence="10">Malonate transporter</fullName>
    </recommendedName>
</protein>
<sequence length="302" mass="34123">MNNVHEQFLLSLLIIILGYVFKRINLISEQDGQCLSRLIFNITLPALIISTFNTIIIDFSLILITIIGIVYGIFMAILGVIVFKNEDRKVRGMLSMLIPSFNIGLFAYPLVEAIWGHEGIKYFGMFDVGNSIVVFGVTYIFASYFSSENADIKVANISRKLLKSVPLLSYIIVFSLAVSDLHFPKIVLDCTKILARANMPLSLLLLGIYLSFSLNKYHLKNMIKVLAVRYLLGLLVGTTLFFIMPFDQMFKYTMLIGFLLPIPTAVIQYAIEFDYDQHFVGTVANVTILLSFFLVWLIVGIL</sequence>
<dbReference type="STRING" id="1123291.SAMN04490355_1009109"/>
<dbReference type="InterPro" id="IPR004776">
    <property type="entry name" value="Mem_transp_PIN-like"/>
</dbReference>
<dbReference type="GO" id="GO:0016020">
    <property type="term" value="C:membrane"/>
    <property type="evidence" value="ECO:0007669"/>
    <property type="project" value="UniProtKB-SubCell"/>
</dbReference>
<proteinExistence type="predicted"/>
<dbReference type="Pfam" id="PF03547">
    <property type="entry name" value="Mem_trans"/>
    <property type="match status" value="1"/>
</dbReference>
<evidence type="ECO:0008006" key="10">
    <source>
        <dbReference type="Google" id="ProtNLM"/>
    </source>
</evidence>
<keyword evidence="5 7" id="KW-1133">Transmembrane helix</keyword>
<feature type="transmembrane region" description="Helical" evidence="7">
    <location>
        <begin position="193"/>
        <end position="214"/>
    </location>
</feature>
<feature type="transmembrane region" description="Helical" evidence="7">
    <location>
        <begin position="38"/>
        <end position="56"/>
    </location>
</feature>
<feature type="transmembrane region" description="Helical" evidence="7">
    <location>
        <begin position="226"/>
        <end position="246"/>
    </location>
</feature>
<dbReference type="OrthoDB" id="3238334at2"/>
<keyword evidence="3" id="KW-1003">Cell membrane</keyword>
<evidence type="ECO:0000256" key="3">
    <source>
        <dbReference type="ARBA" id="ARBA00022475"/>
    </source>
</evidence>
<feature type="transmembrane region" description="Helical" evidence="7">
    <location>
        <begin position="90"/>
        <end position="111"/>
    </location>
</feature>
<dbReference type="AlphaFoldDB" id="A0A1I4IUK2"/>
<evidence type="ECO:0000256" key="7">
    <source>
        <dbReference type="SAM" id="Phobius"/>
    </source>
</evidence>
<reference evidence="9" key="1">
    <citation type="submission" date="2016-10" db="EMBL/GenBank/DDBJ databases">
        <authorList>
            <person name="Varghese N."/>
            <person name="Submissions S."/>
        </authorList>
    </citation>
    <scope>NUCLEOTIDE SEQUENCE [LARGE SCALE GENOMIC DNA]</scope>
    <source>
        <strain evidence="9">DSM 13327</strain>
    </source>
</reference>
<gene>
    <name evidence="8" type="ORF">SAMN04490355_1009109</name>
</gene>
<evidence type="ECO:0000256" key="5">
    <source>
        <dbReference type="ARBA" id="ARBA00022989"/>
    </source>
</evidence>
<name>A0A1I4IUK2_9FIRM</name>
<keyword evidence="4 7" id="KW-0812">Transmembrane</keyword>
<comment type="subcellular location">
    <subcellularLocation>
        <location evidence="1">Membrane</location>
        <topology evidence="1">Multi-pass membrane protein</topology>
    </subcellularLocation>
</comment>
<evidence type="ECO:0000313" key="8">
    <source>
        <dbReference type="EMBL" id="SFL57757.1"/>
    </source>
</evidence>
<feature type="transmembrane region" description="Helical" evidence="7">
    <location>
        <begin position="123"/>
        <end position="146"/>
    </location>
</feature>
<feature type="transmembrane region" description="Helical" evidence="7">
    <location>
        <begin position="62"/>
        <end position="83"/>
    </location>
</feature>
<keyword evidence="9" id="KW-1185">Reference proteome</keyword>
<evidence type="ECO:0000256" key="2">
    <source>
        <dbReference type="ARBA" id="ARBA00022448"/>
    </source>
</evidence>
<evidence type="ECO:0000313" key="9">
    <source>
        <dbReference type="Proteomes" id="UP000199520"/>
    </source>
</evidence>
<dbReference type="Proteomes" id="UP000199520">
    <property type="component" value="Unassembled WGS sequence"/>
</dbReference>
<dbReference type="RefSeq" id="WP_090934267.1">
    <property type="nucleotide sequence ID" value="NZ_FOTS01000009.1"/>
</dbReference>
<feature type="transmembrane region" description="Helical" evidence="7">
    <location>
        <begin position="278"/>
        <end position="299"/>
    </location>
</feature>
<dbReference type="PANTHER" id="PTHR36838:SF3">
    <property type="entry name" value="TRANSPORTER AUXIN EFFLUX CARRIER EC FAMILY"/>
    <property type="match status" value="1"/>
</dbReference>
<feature type="transmembrane region" description="Helical" evidence="7">
    <location>
        <begin position="252"/>
        <end position="271"/>
    </location>
</feature>
<evidence type="ECO:0000256" key="1">
    <source>
        <dbReference type="ARBA" id="ARBA00004141"/>
    </source>
</evidence>
<evidence type="ECO:0000256" key="4">
    <source>
        <dbReference type="ARBA" id="ARBA00022692"/>
    </source>
</evidence>
<feature type="transmembrane region" description="Helical" evidence="7">
    <location>
        <begin position="6"/>
        <end position="26"/>
    </location>
</feature>
<accession>A0A1I4IUK2</accession>
<evidence type="ECO:0000256" key="6">
    <source>
        <dbReference type="ARBA" id="ARBA00023136"/>
    </source>
</evidence>
<keyword evidence="2" id="KW-0813">Transport</keyword>
<dbReference type="EMBL" id="FOTS01000009">
    <property type="protein sequence ID" value="SFL57757.1"/>
    <property type="molecule type" value="Genomic_DNA"/>
</dbReference>
<keyword evidence="6 7" id="KW-0472">Membrane</keyword>